<reference evidence="1" key="1">
    <citation type="submission" date="2016-03" db="EMBL/GenBank/DDBJ databases">
        <title>Updated assembly of Pseudogymnoascus destructans, the fungus causing white-nose syndrome of bats.</title>
        <authorList>
            <person name="Palmer J.M."/>
            <person name="Drees K.P."/>
            <person name="Foster J.T."/>
            <person name="Lindner D.L."/>
        </authorList>
    </citation>
    <scope>NUCLEOTIDE SEQUENCE [LARGE SCALE GENOMIC DNA]</scope>
    <source>
        <strain evidence="1">20631-21</strain>
    </source>
</reference>
<dbReference type="EMBL" id="KV441395">
    <property type="protein sequence ID" value="OAF58988.1"/>
    <property type="molecule type" value="Genomic_DNA"/>
</dbReference>
<proteinExistence type="predicted"/>
<dbReference type="PANTHER" id="PTHR43591">
    <property type="entry name" value="METHYLTRANSFERASE"/>
    <property type="match status" value="1"/>
</dbReference>
<dbReference type="GeneID" id="36289359"/>
<evidence type="ECO:0000313" key="1">
    <source>
        <dbReference type="EMBL" id="OAF58988.1"/>
    </source>
</evidence>
<dbReference type="RefSeq" id="XP_024324272.1">
    <property type="nucleotide sequence ID" value="XM_024469900.1"/>
</dbReference>
<dbReference type="eggNOG" id="ENOG502QSKG">
    <property type="taxonomic scope" value="Eukaryota"/>
</dbReference>
<protein>
    <recommendedName>
        <fullName evidence="2">TAM domain methyltransferase</fullName>
    </recommendedName>
</protein>
<dbReference type="GO" id="GO:0008168">
    <property type="term" value="F:methyltransferase activity"/>
    <property type="evidence" value="ECO:0007669"/>
    <property type="project" value="TreeGrafter"/>
</dbReference>
<evidence type="ECO:0008006" key="2">
    <source>
        <dbReference type="Google" id="ProtNLM"/>
    </source>
</evidence>
<organism evidence="1">
    <name type="scientific">Pseudogymnoascus destructans</name>
    <dbReference type="NCBI Taxonomy" id="655981"/>
    <lineage>
        <taxon>Eukaryota</taxon>
        <taxon>Fungi</taxon>
        <taxon>Dikarya</taxon>
        <taxon>Ascomycota</taxon>
        <taxon>Pezizomycotina</taxon>
        <taxon>Leotiomycetes</taxon>
        <taxon>Thelebolales</taxon>
        <taxon>Thelebolaceae</taxon>
        <taxon>Pseudogymnoascus</taxon>
    </lineage>
</organism>
<dbReference type="Pfam" id="PF13489">
    <property type="entry name" value="Methyltransf_23"/>
    <property type="match status" value="1"/>
</dbReference>
<gene>
    <name evidence="1" type="ORF">VC83_06298</name>
</gene>
<dbReference type="AlphaFoldDB" id="A0A177AA30"/>
<accession>A0A177AA30</accession>
<dbReference type="VEuPathDB" id="FungiDB:GMDG_04969"/>
<dbReference type="Gene3D" id="3.40.50.150">
    <property type="entry name" value="Vaccinia Virus protein VP39"/>
    <property type="match status" value="1"/>
</dbReference>
<sequence length="474" mass="53698">MSKTLVRLNPVSRWTVFQLSSGLSRAGSVHVVVAIQGWLGPEARRKSLVVIPGWWRVSSSFPTEQRVGSCTKLSFLKKWPASMTEQETTETQHTPPVVDGEVNHLATVQEGTAQLPEPNPTALLQVDPNDDALDLCDTDSALGANASTTSTSITSSIRNYQYENGRRYHALREGEYLLPNDEREQERLDLHHHIFRLIIGGPLIRASIPPNPQRVLDLGTGTGIWAIDFADEYPSAFVTGNDLSPIQPTWVPANCKFVVDDIENEWIYQPGQEFDFIHGRGLCGSIRDWDRLYRQIYQHLKPGGWLEMQEYEAWVKSDDDPELLNAPAVLQWQQLVDEATVKFGKKLNMADTIKQRFINAGFEDVREDVYQVCLSLVTNLCPLDTSADAEQVPIGPWPLDRRLKILGLYQLEQMCDSVEAFTLAPLTRILKWSHEETQVLMAKIRSDLRNKKNHLYIAFHFVYGRKPVSTSFKS</sequence>
<dbReference type="CDD" id="cd02440">
    <property type="entry name" value="AdoMet_MTases"/>
    <property type="match status" value="1"/>
</dbReference>
<dbReference type="Proteomes" id="UP000077154">
    <property type="component" value="Unassembled WGS sequence"/>
</dbReference>
<dbReference type="InterPro" id="IPR029063">
    <property type="entry name" value="SAM-dependent_MTases_sf"/>
</dbReference>
<dbReference type="PANTHER" id="PTHR43591:SF31">
    <property type="entry name" value="LAEA-LIKE, PUTATIVE (AFU_ORTHOLOGUE AFUA_8G01930)-RELATED"/>
    <property type="match status" value="1"/>
</dbReference>
<dbReference type="SUPFAM" id="SSF53335">
    <property type="entry name" value="S-adenosyl-L-methionine-dependent methyltransferases"/>
    <property type="match status" value="1"/>
</dbReference>
<name>A0A177AA30_9PEZI</name>
<dbReference type="OrthoDB" id="2013972at2759"/>